<protein>
    <submittedName>
        <fullName evidence="1">Uncharacterized protein</fullName>
    </submittedName>
</protein>
<gene>
    <name evidence="1" type="ORF">N1851_032474</name>
</gene>
<dbReference type="EMBL" id="JAOPHQ010006257">
    <property type="protein sequence ID" value="KAK0132606.1"/>
    <property type="molecule type" value="Genomic_DNA"/>
</dbReference>
<sequence>MFLANLKSSANTLSSVNNVVHHTSELIDNIVETLQAKTMSLFAKFGHGQDPEIEALNQDFLMSHQPFKGLESDFKQIQYFTKSGHFIEPIEEEFQGQSYVQRTDSETGTVRQVAVKDTFQHVPLRPLLTKLLGIPGIMKSIIDWQHRKRDSLQDLYDGEYCRSHPLFSREFSIPLMLYADDCEMVNPLGSKTGTHTSNDAKQYSIDAVLCPIVDEIQHLEQEGIVLNTDEYQGVVKFTVVQMLGDNLGLNAMLGYNESFSGNHVCRWCKVHRDIQRVQTVLEPELTRTVNTHQTDLDLANPSLTGLKRDSVLNRLSFYHVTHNVAPDIMHDILEGVGPYEIKLVLNALIDQKVLSLDQLNYRLTSFDYGFSDRVNKPSLLSRHDLKNVDKAMRQSAAQTWCLLRLLPLLIGDLIPEDNQQWELLLMLLNCMEFIFSPSITSPGILFLEKIIQEHHSLFLELFPDLHLRPKHHFMLHYPMAIKQLGPLRQYWAMRFEAKHGFFKRICHVTCNFRNIAKTMAFRHQLMQCHHFMSNSVLSHIPEIGPGNSSFLATVEGITEIQVALDVPLFSEAYLPAWVKYKGSEYRSGMMVFLSCDSEGDPQFGLIKTVLVLNETTKSPIIKLAIQKWQTTGFERHFFAYTVVPTSSLIATNIDDLFDHHPLHAVKSYRENDDRLFISLRYRII</sequence>
<reference evidence="1" key="1">
    <citation type="journal article" date="2023" name="Front. Mar. Sci.">
        <title>A new Merluccius polli reference genome to investigate the effects of global change in West African waters.</title>
        <authorList>
            <person name="Mateo J.L."/>
            <person name="Blanco-Fernandez C."/>
            <person name="Garcia-Vazquez E."/>
            <person name="Machado-Schiaffino G."/>
        </authorList>
    </citation>
    <scope>NUCLEOTIDE SEQUENCE</scope>
    <source>
        <strain evidence="1">C29</strain>
        <tissue evidence="1">Fin</tissue>
    </source>
</reference>
<name>A0AA47NNW0_MERPO</name>
<dbReference type="Proteomes" id="UP001174136">
    <property type="component" value="Unassembled WGS sequence"/>
</dbReference>
<evidence type="ECO:0000313" key="1">
    <source>
        <dbReference type="EMBL" id="KAK0132606.1"/>
    </source>
</evidence>
<keyword evidence="2" id="KW-1185">Reference proteome</keyword>
<accession>A0AA47NNW0</accession>
<comment type="caution">
    <text evidence="1">The sequence shown here is derived from an EMBL/GenBank/DDBJ whole genome shotgun (WGS) entry which is preliminary data.</text>
</comment>
<organism evidence="1 2">
    <name type="scientific">Merluccius polli</name>
    <name type="common">Benguela hake</name>
    <name type="synonym">Merluccius cadenati</name>
    <dbReference type="NCBI Taxonomy" id="89951"/>
    <lineage>
        <taxon>Eukaryota</taxon>
        <taxon>Metazoa</taxon>
        <taxon>Chordata</taxon>
        <taxon>Craniata</taxon>
        <taxon>Vertebrata</taxon>
        <taxon>Euteleostomi</taxon>
        <taxon>Actinopterygii</taxon>
        <taxon>Neopterygii</taxon>
        <taxon>Teleostei</taxon>
        <taxon>Neoteleostei</taxon>
        <taxon>Acanthomorphata</taxon>
        <taxon>Zeiogadaria</taxon>
        <taxon>Gadariae</taxon>
        <taxon>Gadiformes</taxon>
        <taxon>Gadoidei</taxon>
        <taxon>Merlucciidae</taxon>
        <taxon>Merluccius</taxon>
    </lineage>
</organism>
<dbReference type="PANTHER" id="PTHR31912:SF34">
    <property type="entry name" value="NOTOCHORD-RELATED PROTEIN"/>
    <property type="match status" value="1"/>
</dbReference>
<dbReference type="AlphaFoldDB" id="A0AA47NNW0"/>
<evidence type="ECO:0000313" key="2">
    <source>
        <dbReference type="Proteomes" id="UP001174136"/>
    </source>
</evidence>
<dbReference type="PANTHER" id="PTHR31912">
    <property type="entry name" value="IP13529P"/>
    <property type="match status" value="1"/>
</dbReference>
<proteinExistence type="predicted"/>